<feature type="compositionally biased region" description="Basic and acidic residues" evidence="1">
    <location>
        <begin position="69"/>
        <end position="81"/>
    </location>
</feature>
<proteinExistence type="predicted"/>
<accession>A0ABQ2L2P2</accession>
<evidence type="ECO:0000313" key="2">
    <source>
        <dbReference type="EMBL" id="GGO00473.1"/>
    </source>
</evidence>
<dbReference type="EMBL" id="BMLN01000005">
    <property type="protein sequence ID" value="GGO00473.1"/>
    <property type="molecule type" value="Genomic_DNA"/>
</dbReference>
<keyword evidence="3" id="KW-1185">Reference proteome</keyword>
<comment type="caution">
    <text evidence="2">The sequence shown here is derived from an EMBL/GenBank/DDBJ whole genome shotgun (WGS) entry which is preliminary data.</text>
</comment>
<name>A0ABQ2L2P2_9BACL</name>
<reference evidence="3" key="1">
    <citation type="journal article" date="2019" name="Int. J. Syst. Evol. Microbiol.">
        <title>The Global Catalogue of Microorganisms (GCM) 10K type strain sequencing project: providing services to taxonomists for standard genome sequencing and annotation.</title>
        <authorList>
            <consortium name="The Broad Institute Genomics Platform"/>
            <consortium name="The Broad Institute Genome Sequencing Center for Infectious Disease"/>
            <person name="Wu L."/>
            <person name="Ma J."/>
        </authorList>
    </citation>
    <scope>NUCLEOTIDE SEQUENCE [LARGE SCALE GENOMIC DNA]</scope>
    <source>
        <strain evidence="3">CGMCC 1.6964</strain>
    </source>
</reference>
<organism evidence="2 3">
    <name type="scientific">Saccharibacillus kuerlensis</name>
    <dbReference type="NCBI Taxonomy" id="459527"/>
    <lineage>
        <taxon>Bacteria</taxon>
        <taxon>Bacillati</taxon>
        <taxon>Bacillota</taxon>
        <taxon>Bacilli</taxon>
        <taxon>Bacillales</taxon>
        <taxon>Paenibacillaceae</taxon>
        <taxon>Saccharibacillus</taxon>
    </lineage>
</organism>
<gene>
    <name evidence="2" type="ORF">GCM10010969_21730</name>
</gene>
<evidence type="ECO:0000256" key="1">
    <source>
        <dbReference type="SAM" id="MobiDB-lite"/>
    </source>
</evidence>
<sequence>MILIQGGVLKVEKISFAKGDLGNWTVNYRPSNIINPDLARAVPQSGSAAPAPRVGKSGQSGEPAGALERFGEAEQRKLEARRAEKQAEERLAQQKLLQMFYAERAKIEVSPEKLKATAKAMAERSIEQSMITDGISMKVEWRSELHKVSMEISQEAYAKLNEQADSNNKPAVN</sequence>
<dbReference type="Proteomes" id="UP000606653">
    <property type="component" value="Unassembled WGS sequence"/>
</dbReference>
<protein>
    <submittedName>
        <fullName evidence="2">Uncharacterized protein</fullName>
    </submittedName>
</protein>
<feature type="region of interest" description="Disordered" evidence="1">
    <location>
        <begin position="42"/>
        <end position="81"/>
    </location>
</feature>
<evidence type="ECO:0000313" key="3">
    <source>
        <dbReference type="Proteomes" id="UP000606653"/>
    </source>
</evidence>